<dbReference type="Pfam" id="PF05016">
    <property type="entry name" value="ParE_toxin"/>
    <property type="match status" value="1"/>
</dbReference>
<dbReference type="InterPro" id="IPR007712">
    <property type="entry name" value="RelE/ParE_toxin"/>
</dbReference>
<dbReference type="Proteomes" id="UP001564408">
    <property type="component" value="Unassembled WGS sequence"/>
</dbReference>
<evidence type="ECO:0000256" key="1">
    <source>
        <dbReference type="ARBA" id="ARBA00006226"/>
    </source>
</evidence>
<reference evidence="3 4" key="1">
    <citation type="submission" date="2024-05" db="EMBL/GenBank/DDBJ databases">
        <title>Genome Sequence and Characterization of the New Strain Purple Sulfur Bacterium of Genus Thioalkalicoccus.</title>
        <authorList>
            <person name="Bryantseva I.A."/>
            <person name="Kyndt J.A."/>
            <person name="Imhoff J.F."/>
        </authorList>
    </citation>
    <scope>NUCLEOTIDE SEQUENCE [LARGE SCALE GENOMIC DNA]</scope>
    <source>
        <strain evidence="3 4">Um2</strain>
    </source>
</reference>
<evidence type="ECO:0000313" key="3">
    <source>
        <dbReference type="EMBL" id="MEY6431230.1"/>
    </source>
</evidence>
<gene>
    <name evidence="3" type="ORF">ABC977_02280</name>
</gene>
<dbReference type="PANTHER" id="PTHR33755:SF6">
    <property type="entry name" value="PLASMID STABILIZATION SYSTEM PROTEIN"/>
    <property type="match status" value="1"/>
</dbReference>
<dbReference type="InterPro" id="IPR051803">
    <property type="entry name" value="TA_system_RelE-like_toxin"/>
</dbReference>
<keyword evidence="2" id="KW-1277">Toxin-antitoxin system</keyword>
<organism evidence="3 4">
    <name type="scientific">Thioalkalicoccus limnaeus</name>
    <dbReference type="NCBI Taxonomy" id="120681"/>
    <lineage>
        <taxon>Bacteria</taxon>
        <taxon>Pseudomonadati</taxon>
        <taxon>Pseudomonadota</taxon>
        <taxon>Gammaproteobacteria</taxon>
        <taxon>Chromatiales</taxon>
        <taxon>Chromatiaceae</taxon>
        <taxon>Thioalkalicoccus</taxon>
    </lineage>
</organism>
<comment type="similarity">
    <text evidence="1">Belongs to the RelE toxin family.</text>
</comment>
<name>A0ABV4BFT3_9GAMM</name>
<dbReference type="NCBIfam" id="TIGR02385">
    <property type="entry name" value="RelE_StbE"/>
    <property type="match status" value="1"/>
</dbReference>
<evidence type="ECO:0000256" key="2">
    <source>
        <dbReference type="ARBA" id="ARBA00022649"/>
    </source>
</evidence>
<dbReference type="PANTHER" id="PTHR33755">
    <property type="entry name" value="TOXIN PARE1-RELATED"/>
    <property type="match status" value="1"/>
</dbReference>
<proteinExistence type="inferred from homology"/>
<sequence>MKVLWAPEARQDLCEIYLHLAPNNPPAARALQARIKEGVALLRANPLLGRPGRVAGTRELVTQGAPYILPYQIRGDRLELLRVHHAARRWPERFH</sequence>
<accession>A0ABV4BFT3</accession>
<protein>
    <submittedName>
        <fullName evidence="3">Type II toxin-antitoxin system RelE/ParE family toxin</fullName>
    </submittedName>
</protein>
<keyword evidence="4" id="KW-1185">Reference proteome</keyword>
<dbReference type="RefSeq" id="WP_369665615.1">
    <property type="nucleotide sequence ID" value="NZ_JBDKXB010000002.1"/>
</dbReference>
<dbReference type="Gene3D" id="3.30.2310.20">
    <property type="entry name" value="RelE-like"/>
    <property type="match status" value="1"/>
</dbReference>
<dbReference type="EMBL" id="JBDKXB010000002">
    <property type="protein sequence ID" value="MEY6431230.1"/>
    <property type="molecule type" value="Genomic_DNA"/>
</dbReference>
<dbReference type="InterPro" id="IPR035093">
    <property type="entry name" value="RelE/ParE_toxin_dom_sf"/>
</dbReference>
<evidence type="ECO:0000313" key="4">
    <source>
        <dbReference type="Proteomes" id="UP001564408"/>
    </source>
</evidence>
<comment type="caution">
    <text evidence="3">The sequence shown here is derived from an EMBL/GenBank/DDBJ whole genome shotgun (WGS) entry which is preliminary data.</text>
</comment>